<dbReference type="Proteomes" id="UP000193380">
    <property type="component" value="Unassembled WGS sequence"/>
</dbReference>
<evidence type="ECO:0000313" key="1">
    <source>
        <dbReference type="EMBL" id="CDR01073.1"/>
    </source>
</evidence>
<dbReference type="PANTHER" id="PTHR46583">
    <property type="entry name" value="REGULATOR OF G-PROTEIN SIGNALING 22"/>
    <property type="match status" value="1"/>
</dbReference>
<dbReference type="GO" id="GO:0001965">
    <property type="term" value="F:G-protein alpha-subunit binding"/>
    <property type="evidence" value="ECO:0007669"/>
    <property type="project" value="InterPro"/>
</dbReference>
<reference evidence="1" key="1">
    <citation type="journal article" date="2014" name="Nat. Commun.">
        <title>The rainbow trout genome provides novel insights into evolution after whole-genome duplication in vertebrates.</title>
        <authorList>
            <person name="Berthelot C."/>
            <person name="Brunet F."/>
            <person name="Chalopin D."/>
            <person name="Juanchich A."/>
            <person name="Bernard M."/>
            <person name="Noel B."/>
            <person name="Bento P."/>
            <person name="Da Silva C."/>
            <person name="Labadie K."/>
            <person name="Alberti A."/>
            <person name="Aury J.M."/>
            <person name="Louis A."/>
            <person name="Dehais P."/>
            <person name="Bardou P."/>
            <person name="Montfort J."/>
            <person name="Klopp C."/>
            <person name="Cabau C."/>
            <person name="Gaspin C."/>
            <person name="Thorgaard G.H."/>
            <person name="Boussaha M."/>
            <person name="Quillet E."/>
            <person name="Guyomard R."/>
            <person name="Galiana D."/>
            <person name="Bobe J."/>
            <person name="Volff J.N."/>
            <person name="Genet C."/>
            <person name="Wincker P."/>
            <person name="Jaillon O."/>
            <person name="Roest Crollius H."/>
            <person name="Guiguen Y."/>
        </authorList>
    </citation>
    <scope>NUCLEOTIDE SEQUENCE [LARGE SCALE GENOMIC DNA]</scope>
</reference>
<sequence length="102" mass="11782">MSSVRCPQEDCLASDDVLVHFFNDFLSLPSFPECVQYNQATGVFEVVSDAAEALSRRIRSALQPVVDNHYTVLCLDREQGVEWILKERLPLFIESDCYFEYR</sequence>
<dbReference type="InterPro" id="IPR042651">
    <property type="entry name" value="Rgs22"/>
</dbReference>
<accession>A0A060ZAE8</accession>
<evidence type="ECO:0000313" key="2">
    <source>
        <dbReference type="Proteomes" id="UP000193380"/>
    </source>
</evidence>
<dbReference type="GO" id="GO:0005737">
    <property type="term" value="C:cytoplasm"/>
    <property type="evidence" value="ECO:0007669"/>
    <property type="project" value="TreeGrafter"/>
</dbReference>
<organism evidence="1 2">
    <name type="scientific">Oncorhynchus mykiss</name>
    <name type="common">Rainbow trout</name>
    <name type="synonym">Salmo gairdneri</name>
    <dbReference type="NCBI Taxonomy" id="8022"/>
    <lineage>
        <taxon>Eukaryota</taxon>
        <taxon>Metazoa</taxon>
        <taxon>Chordata</taxon>
        <taxon>Craniata</taxon>
        <taxon>Vertebrata</taxon>
        <taxon>Euteleostomi</taxon>
        <taxon>Actinopterygii</taxon>
        <taxon>Neopterygii</taxon>
        <taxon>Teleostei</taxon>
        <taxon>Protacanthopterygii</taxon>
        <taxon>Salmoniformes</taxon>
        <taxon>Salmonidae</taxon>
        <taxon>Salmoninae</taxon>
        <taxon>Oncorhynchus</taxon>
    </lineage>
</organism>
<protein>
    <recommendedName>
        <fullName evidence="3">RGS domain-containing protein</fullName>
    </recommendedName>
</protein>
<reference evidence="1" key="2">
    <citation type="submission" date="2014-03" db="EMBL/GenBank/DDBJ databases">
        <authorList>
            <person name="Genoscope - CEA"/>
        </authorList>
    </citation>
    <scope>NUCLEOTIDE SEQUENCE</scope>
</reference>
<dbReference type="EMBL" id="FR964446">
    <property type="protein sequence ID" value="CDR01073.1"/>
    <property type="molecule type" value="Genomic_DNA"/>
</dbReference>
<evidence type="ECO:0008006" key="3">
    <source>
        <dbReference type="Google" id="ProtNLM"/>
    </source>
</evidence>
<dbReference type="AlphaFoldDB" id="A0A060ZAE8"/>
<dbReference type="STRING" id="8022.A0A060ZAE8"/>
<dbReference type="PANTHER" id="PTHR46583:SF1">
    <property type="entry name" value="REGULATOR OF G-PROTEIN SIGNALING 22"/>
    <property type="match status" value="1"/>
</dbReference>
<proteinExistence type="predicted"/>
<name>A0A060ZAE8_ONCMY</name>
<dbReference type="GO" id="GO:0005634">
    <property type="term" value="C:nucleus"/>
    <property type="evidence" value="ECO:0007669"/>
    <property type="project" value="TreeGrafter"/>
</dbReference>
<gene>
    <name evidence="1" type="ORF">GSONMT00051921001</name>
</gene>
<dbReference type="GO" id="GO:0009966">
    <property type="term" value="P:regulation of signal transduction"/>
    <property type="evidence" value="ECO:0007669"/>
    <property type="project" value="InterPro"/>
</dbReference>
<dbReference type="PaxDb" id="8022-A0A060ZAE8"/>